<dbReference type="InterPro" id="IPR000086">
    <property type="entry name" value="NUDIX_hydrolase_dom"/>
</dbReference>
<dbReference type="PROSITE" id="PS00893">
    <property type="entry name" value="NUDIX_BOX"/>
    <property type="match status" value="1"/>
</dbReference>
<dbReference type="GO" id="GO:0016787">
    <property type="term" value="F:hydrolase activity"/>
    <property type="evidence" value="ECO:0007669"/>
    <property type="project" value="UniProtKB-KW"/>
</dbReference>
<dbReference type="Proteomes" id="UP000272528">
    <property type="component" value="Chromosome"/>
</dbReference>
<accession>A0A3S9A0Q5</accession>
<sequence>MQGYNCLMVYNPEMDRLLMCRRLKDPYKGLSNLVGGKIEPGEAGMDGAYRELEEETGIRAEDIVLHHIMDFKYYLQDCYVEVYAGRLKRPVTVEGDENELYWSDLDHDFFDMSLYAGEGNIGHMIEQVNMSRALLVDGSNHSTVSQD</sequence>
<dbReference type="PANTHER" id="PTHR43222:SF2">
    <property type="entry name" value="NUDIX HYDROLASE 23, CHLOROPLASTIC"/>
    <property type="match status" value="1"/>
</dbReference>
<dbReference type="KEGG" id="palb:EJC50_06460"/>
<dbReference type="Gene3D" id="3.90.79.10">
    <property type="entry name" value="Nucleoside Triphosphate Pyrophosphohydrolase"/>
    <property type="match status" value="1"/>
</dbReference>
<name>A0A3S9A0Q5_9BACL</name>
<protein>
    <submittedName>
        <fullName evidence="3">NUDIX domain-containing protein</fullName>
    </submittedName>
</protein>
<dbReference type="OrthoDB" id="9803333at2"/>
<dbReference type="SUPFAM" id="SSF55811">
    <property type="entry name" value="Nudix"/>
    <property type="match status" value="1"/>
</dbReference>
<dbReference type="CDD" id="cd02883">
    <property type="entry name" value="NUDIX_Hydrolase"/>
    <property type="match status" value="1"/>
</dbReference>
<reference evidence="4" key="1">
    <citation type="submission" date="2018-12" db="EMBL/GenBank/DDBJ databases">
        <title>Genome sequence of Peanibacillus sp.</title>
        <authorList>
            <person name="Subramani G."/>
            <person name="Srinivasan S."/>
            <person name="Kim M.K."/>
        </authorList>
    </citation>
    <scope>NUCLEOTIDE SEQUENCE [LARGE SCALE GENOMIC DNA]</scope>
    <source>
        <strain evidence="4">18JY67-1</strain>
    </source>
</reference>
<keyword evidence="1" id="KW-0378">Hydrolase</keyword>
<dbReference type="PROSITE" id="PS51462">
    <property type="entry name" value="NUDIX"/>
    <property type="match status" value="1"/>
</dbReference>
<organism evidence="3 4">
    <name type="scientific">Paenibacillus albus</name>
    <dbReference type="NCBI Taxonomy" id="2495582"/>
    <lineage>
        <taxon>Bacteria</taxon>
        <taxon>Bacillati</taxon>
        <taxon>Bacillota</taxon>
        <taxon>Bacilli</taxon>
        <taxon>Bacillales</taxon>
        <taxon>Paenibacillaceae</taxon>
        <taxon>Paenibacillus</taxon>
    </lineage>
</organism>
<dbReference type="AlphaFoldDB" id="A0A3S9A0Q5"/>
<dbReference type="InterPro" id="IPR020084">
    <property type="entry name" value="NUDIX_hydrolase_CS"/>
</dbReference>
<feature type="domain" description="Nudix hydrolase" evidence="2">
    <location>
        <begin position="1"/>
        <end position="127"/>
    </location>
</feature>
<evidence type="ECO:0000256" key="1">
    <source>
        <dbReference type="ARBA" id="ARBA00022801"/>
    </source>
</evidence>
<dbReference type="PANTHER" id="PTHR43222">
    <property type="entry name" value="NUDIX HYDROLASE 23"/>
    <property type="match status" value="1"/>
</dbReference>
<evidence type="ECO:0000259" key="2">
    <source>
        <dbReference type="PROSITE" id="PS51462"/>
    </source>
</evidence>
<keyword evidence="4" id="KW-1185">Reference proteome</keyword>
<dbReference type="RefSeq" id="WP_126013826.1">
    <property type="nucleotide sequence ID" value="NZ_CP034437.1"/>
</dbReference>
<dbReference type="InterPro" id="IPR015797">
    <property type="entry name" value="NUDIX_hydrolase-like_dom_sf"/>
</dbReference>
<evidence type="ECO:0000313" key="3">
    <source>
        <dbReference type="EMBL" id="AZN39343.1"/>
    </source>
</evidence>
<evidence type="ECO:0000313" key="4">
    <source>
        <dbReference type="Proteomes" id="UP000272528"/>
    </source>
</evidence>
<gene>
    <name evidence="3" type="ORF">EJC50_06460</name>
</gene>
<proteinExistence type="predicted"/>
<dbReference type="Pfam" id="PF00293">
    <property type="entry name" value="NUDIX"/>
    <property type="match status" value="1"/>
</dbReference>
<dbReference type="EMBL" id="CP034437">
    <property type="protein sequence ID" value="AZN39343.1"/>
    <property type="molecule type" value="Genomic_DNA"/>
</dbReference>